<dbReference type="InterPro" id="IPR016186">
    <property type="entry name" value="C-type_lectin-like/link_sf"/>
</dbReference>
<keyword evidence="2" id="KW-1015">Disulfide bond</keyword>
<evidence type="ECO:0000256" key="1">
    <source>
        <dbReference type="ARBA" id="ARBA00022734"/>
    </source>
</evidence>
<feature type="transmembrane region" description="Helical" evidence="3">
    <location>
        <begin position="55"/>
        <end position="78"/>
    </location>
</feature>
<comment type="caution">
    <text evidence="5">The sequence shown here is derived from an EMBL/GenBank/DDBJ whole genome shotgun (WGS) entry which is preliminary data.</text>
</comment>
<dbReference type="InterPro" id="IPR033989">
    <property type="entry name" value="CD209-like_CTLD"/>
</dbReference>
<gene>
    <name evidence="5" type="ORF">HJG63_002431</name>
</gene>
<accession>A0A7J8BQA4</accession>
<dbReference type="PANTHER" id="PTHR46746">
    <property type="entry name" value="KILLER CELL LECTIN-LIKE RECEPTOR SUBFAMILY F MEMBER 2"/>
    <property type="match status" value="1"/>
</dbReference>
<evidence type="ECO:0000313" key="5">
    <source>
        <dbReference type="EMBL" id="KAF6400626.1"/>
    </source>
</evidence>
<evidence type="ECO:0000259" key="4">
    <source>
        <dbReference type="PROSITE" id="PS50041"/>
    </source>
</evidence>
<dbReference type="PANTHER" id="PTHR46746:SF9">
    <property type="entry name" value="CD209 ANTIGEN-LIKE PROTEIN C-LIKE"/>
    <property type="match status" value="1"/>
</dbReference>
<dbReference type="Proteomes" id="UP000593571">
    <property type="component" value="Unassembled WGS sequence"/>
</dbReference>
<proteinExistence type="predicted"/>
<evidence type="ECO:0000256" key="3">
    <source>
        <dbReference type="SAM" id="Phobius"/>
    </source>
</evidence>
<dbReference type="SUPFAM" id="SSF56436">
    <property type="entry name" value="C-type lectin-like"/>
    <property type="match status" value="1"/>
</dbReference>
<protein>
    <recommendedName>
        <fullName evidence="4">C-type lectin domain-containing protein</fullName>
    </recommendedName>
</protein>
<dbReference type="GO" id="GO:0030246">
    <property type="term" value="F:carbohydrate binding"/>
    <property type="evidence" value="ECO:0007669"/>
    <property type="project" value="UniProtKB-KW"/>
</dbReference>
<keyword evidence="3" id="KW-1133">Transmembrane helix</keyword>
<dbReference type="SMART" id="SM00034">
    <property type="entry name" value="CLECT"/>
    <property type="match status" value="1"/>
</dbReference>
<dbReference type="InterPro" id="IPR016187">
    <property type="entry name" value="CTDL_fold"/>
</dbReference>
<dbReference type="AlphaFoldDB" id="A0A7J8BQA4"/>
<keyword evidence="6" id="KW-1185">Reference proteome</keyword>
<dbReference type="CDD" id="cd03590">
    <property type="entry name" value="CLECT_DC-SIGN_like"/>
    <property type="match status" value="1"/>
</dbReference>
<evidence type="ECO:0000313" key="6">
    <source>
        <dbReference type="Proteomes" id="UP000593571"/>
    </source>
</evidence>
<dbReference type="InterPro" id="IPR001304">
    <property type="entry name" value="C-type_lectin-like"/>
</dbReference>
<organism evidence="5 6">
    <name type="scientific">Rousettus aegyptiacus</name>
    <name type="common">Egyptian fruit bat</name>
    <name type="synonym">Pteropus aegyptiacus</name>
    <dbReference type="NCBI Taxonomy" id="9407"/>
    <lineage>
        <taxon>Eukaryota</taxon>
        <taxon>Metazoa</taxon>
        <taxon>Chordata</taxon>
        <taxon>Craniata</taxon>
        <taxon>Vertebrata</taxon>
        <taxon>Euteleostomi</taxon>
        <taxon>Mammalia</taxon>
        <taxon>Eutheria</taxon>
        <taxon>Laurasiatheria</taxon>
        <taxon>Chiroptera</taxon>
        <taxon>Yinpterochiroptera</taxon>
        <taxon>Pteropodoidea</taxon>
        <taxon>Pteropodidae</taxon>
        <taxon>Rousettinae</taxon>
        <taxon>Rousettus</taxon>
    </lineage>
</organism>
<keyword evidence="3" id="KW-0472">Membrane</keyword>
<dbReference type="InterPro" id="IPR051379">
    <property type="entry name" value="C-type_Lectin_Receptor_IMM"/>
</dbReference>
<dbReference type="EMBL" id="JACASE010000016">
    <property type="protein sequence ID" value="KAF6400626.1"/>
    <property type="molecule type" value="Genomic_DNA"/>
</dbReference>
<dbReference type="Pfam" id="PF00059">
    <property type="entry name" value="Lectin_C"/>
    <property type="match status" value="1"/>
</dbReference>
<evidence type="ECO:0000256" key="2">
    <source>
        <dbReference type="ARBA" id="ARBA00023157"/>
    </source>
</evidence>
<sequence>MADMYDPKEPGDPHEDGSPFWEEREIFHSQRSAEKYSGLPRRLRSLTGCLTQAPLLLMLLLISLGLFMLLLTTLVQVFRIGQSLRRDTDHQESYSLAVVFREQMHSDLQEVHQQLTWMNATMAGLCRPCPWDWTFFQGSCYMFSKTQSTWKASVSACEDMRAQLVIINNTEEQKFLKSWDAKNNKRAWIGLSDQNNEGSWKWVDDTPLRLSFWKEGEPNNIGDEDCVELNGDGWNDSICNADYFWICEKPSSPCPGL</sequence>
<name>A0A7J8BQA4_ROUAE</name>
<reference evidence="5 6" key="1">
    <citation type="journal article" date="2020" name="Nature">
        <title>Six reference-quality genomes reveal evolution of bat adaptations.</title>
        <authorList>
            <person name="Jebb D."/>
            <person name="Huang Z."/>
            <person name="Pippel M."/>
            <person name="Hughes G.M."/>
            <person name="Lavrichenko K."/>
            <person name="Devanna P."/>
            <person name="Winkler S."/>
            <person name="Jermiin L.S."/>
            <person name="Skirmuntt E.C."/>
            <person name="Katzourakis A."/>
            <person name="Burkitt-Gray L."/>
            <person name="Ray D.A."/>
            <person name="Sullivan K.A.M."/>
            <person name="Roscito J.G."/>
            <person name="Kirilenko B.M."/>
            <person name="Davalos L.M."/>
            <person name="Corthals A.P."/>
            <person name="Power M.L."/>
            <person name="Jones G."/>
            <person name="Ransome R.D."/>
            <person name="Dechmann D.K.N."/>
            <person name="Locatelli A.G."/>
            <person name="Puechmaille S.J."/>
            <person name="Fedrigo O."/>
            <person name="Jarvis E.D."/>
            <person name="Hiller M."/>
            <person name="Vernes S.C."/>
            <person name="Myers E.W."/>
            <person name="Teeling E.C."/>
        </authorList>
    </citation>
    <scope>NUCLEOTIDE SEQUENCE [LARGE SCALE GENOMIC DNA]</scope>
    <source>
        <strain evidence="5">MRouAeg1</strain>
        <tissue evidence="5">Muscle</tissue>
    </source>
</reference>
<dbReference type="Gene3D" id="3.10.100.10">
    <property type="entry name" value="Mannose-Binding Protein A, subunit A"/>
    <property type="match status" value="1"/>
</dbReference>
<dbReference type="PROSITE" id="PS50041">
    <property type="entry name" value="C_TYPE_LECTIN_2"/>
    <property type="match status" value="1"/>
</dbReference>
<keyword evidence="3" id="KW-0812">Transmembrane</keyword>
<feature type="domain" description="C-type lectin" evidence="4">
    <location>
        <begin position="136"/>
        <end position="248"/>
    </location>
</feature>
<keyword evidence="1" id="KW-0430">Lectin</keyword>